<feature type="region of interest" description="Disordered" evidence="1">
    <location>
        <begin position="121"/>
        <end position="261"/>
    </location>
</feature>
<keyword evidence="4" id="KW-1185">Reference proteome</keyword>
<dbReference type="Proteomes" id="UP000325313">
    <property type="component" value="Unassembled WGS sequence"/>
</dbReference>
<gene>
    <name evidence="2" type="ORF">PGT21_036525</name>
    <name evidence="3" type="ORF">PGTUg99_011943</name>
</gene>
<organism evidence="2 4">
    <name type="scientific">Puccinia graminis f. sp. tritici</name>
    <dbReference type="NCBI Taxonomy" id="56615"/>
    <lineage>
        <taxon>Eukaryota</taxon>
        <taxon>Fungi</taxon>
        <taxon>Dikarya</taxon>
        <taxon>Basidiomycota</taxon>
        <taxon>Pucciniomycotina</taxon>
        <taxon>Pucciniomycetes</taxon>
        <taxon>Pucciniales</taxon>
        <taxon>Pucciniaceae</taxon>
        <taxon>Puccinia</taxon>
    </lineage>
</organism>
<evidence type="ECO:0000313" key="4">
    <source>
        <dbReference type="Proteomes" id="UP000324748"/>
    </source>
</evidence>
<feature type="compositionally biased region" description="Polar residues" evidence="1">
    <location>
        <begin position="174"/>
        <end position="186"/>
    </location>
</feature>
<dbReference type="EMBL" id="VDEP01000172">
    <property type="protein sequence ID" value="KAA1126197.1"/>
    <property type="molecule type" value="Genomic_DNA"/>
</dbReference>
<dbReference type="AlphaFoldDB" id="A0A5B0Q0A4"/>
<name>A0A5B0Q0A4_PUCGR</name>
<evidence type="ECO:0000313" key="5">
    <source>
        <dbReference type="Proteomes" id="UP000325313"/>
    </source>
</evidence>
<dbReference type="OrthoDB" id="2510378at2759"/>
<feature type="compositionally biased region" description="Polar residues" evidence="1">
    <location>
        <begin position="144"/>
        <end position="154"/>
    </location>
</feature>
<dbReference type="EMBL" id="VSWC01000040">
    <property type="protein sequence ID" value="KAA1106606.1"/>
    <property type="molecule type" value="Genomic_DNA"/>
</dbReference>
<sequence length="294" mass="32240">MHSPLSASQSFQFREIPHVYREYPADMRTPEACFFFLFSAVQLFDTSVGIFNCFRSGPNLSGMNEPEEFFLLSAPVRLSLRNQQTIYANDRPVVLVGASEGYWTIKGLREGYGCVVTRCPSQETPRPHPNQGAPSDANLRIPSYINQPTHSSWSLRPFSHFHEGSSSSSSHYSTQATPSHSNQGSPQHPEGTPSDLNEETPPHANQGSPQYSNPGSPPNQGSPPQSHQVLPSTSSQASPPHSSQVSSPHSSQEASHEDTPLVFMQGLEKDVEHILQAKTTTKLELNLYILTGSG</sequence>
<reference evidence="4 5" key="1">
    <citation type="submission" date="2019-05" db="EMBL/GenBank/DDBJ databases">
        <title>Emergence of the Ug99 lineage of the wheat stem rust pathogen through somatic hybridization.</title>
        <authorList>
            <person name="Li F."/>
            <person name="Upadhyaya N.M."/>
            <person name="Sperschneider J."/>
            <person name="Matny O."/>
            <person name="Nguyen-Phuc H."/>
            <person name="Mago R."/>
            <person name="Raley C."/>
            <person name="Miller M.E."/>
            <person name="Silverstein K.A.T."/>
            <person name="Henningsen E."/>
            <person name="Hirsch C.D."/>
            <person name="Visser B."/>
            <person name="Pretorius Z.A."/>
            <person name="Steffenson B.J."/>
            <person name="Schwessinger B."/>
            <person name="Dodds P.N."/>
            <person name="Figueroa M."/>
        </authorList>
    </citation>
    <scope>NUCLEOTIDE SEQUENCE [LARGE SCALE GENOMIC DNA]</scope>
    <source>
        <strain evidence="2">21-0</strain>
        <strain evidence="3 5">Ug99</strain>
    </source>
</reference>
<accession>A0A5B0Q0A4</accession>
<comment type="caution">
    <text evidence="2">The sequence shown here is derived from an EMBL/GenBank/DDBJ whole genome shotgun (WGS) entry which is preliminary data.</text>
</comment>
<protein>
    <submittedName>
        <fullName evidence="2">Uncharacterized protein</fullName>
    </submittedName>
</protein>
<dbReference type="Proteomes" id="UP000324748">
    <property type="component" value="Unassembled WGS sequence"/>
</dbReference>
<evidence type="ECO:0000256" key="1">
    <source>
        <dbReference type="SAM" id="MobiDB-lite"/>
    </source>
</evidence>
<feature type="compositionally biased region" description="Low complexity" evidence="1">
    <location>
        <begin position="164"/>
        <end position="173"/>
    </location>
</feature>
<evidence type="ECO:0000313" key="2">
    <source>
        <dbReference type="EMBL" id="KAA1106606.1"/>
    </source>
</evidence>
<proteinExistence type="predicted"/>
<feature type="compositionally biased region" description="Low complexity" evidence="1">
    <location>
        <begin position="222"/>
        <end position="253"/>
    </location>
</feature>
<evidence type="ECO:0000313" key="3">
    <source>
        <dbReference type="EMBL" id="KAA1126197.1"/>
    </source>
</evidence>